<sequence>MKRAKAFLPWLRTKQNQLSQIVSLPARQQVNLITTRPPLYRNISSESLQEAIAEMQAILIAKGYLVTASGNFDKETEDAVKWFQRQHHLEDDGIVGALTWAALCYPELRRSEQPESLTIQRAIVNLQELLELAGFYIQNRDGFFGETTVRAVKRFQRTYGLHPDGVVGPLTWSVLLGMRQKPSRVDRLLVGVYLSRAEILCLFQEICIITYIVLGIYFSPVTTKGLNVVDLGKAITTAIALTCIMPFLPDRLLVKPPGDPRLFLLRYAHYVPVGIFSDSALEFLRRKLLG</sequence>
<dbReference type="AlphaFoldDB" id="A0A2T1DUU2"/>
<dbReference type="InterPro" id="IPR052905">
    <property type="entry name" value="LD-transpeptidase_YkuD-like"/>
</dbReference>
<organism evidence="2 3">
    <name type="scientific">Stenomitos frigidus ULC18</name>
    <dbReference type="NCBI Taxonomy" id="2107698"/>
    <lineage>
        <taxon>Bacteria</taxon>
        <taxon>Bacillati</taxon>
        <taxon>Cyanobacteriota</taxon>
        <taxon>Cyanophyceae</taxon>
        <taxon>Leptolyngbyales</taxon>
        <taxon>Leptolyngbyaceae</taxon>
        <taxon>Stenomitos</taxon>
    </lineage>
</organism>
<evidence type="ECO:0000313" key="3">
    <source>
        <dbReference type="Proteomes" id="UP000239576"/>
    </source>
</evidence>
<gene>
    <name evidence="2" type="ORF">C7B82_27960</name>
</gene>
<name>A0A2T1DUU2_9CYAN</name>
<dbReference type="RefSeq" id="WP_106260278.1">
    <property type="nucleotide sequence ID" value="NZ_CAWNSW010000069.1"/>
</dbReference>
<dbReference type="OrthoDB" id="511527at2"/>
<dbReference type="Proteomes" id="UP000239576">
    <property type="component" value="Unassembled WGS sequence"/>
</dbReference>
<feature type="domain" description="Peptidoglycan binding-like" evidence="1">
    <location>
        <begin position="123"/>
        <end position="175"/>
    </location>
</feature>
<dbReference type="PANTHER" id="PTHR41533">
    <property type="entry name" value="L,D-TRANSPEPTIDASE HI_1667-RELATED"/>
    <property type="match status" value="1"/>
</dbReference>
<evidence type="ECO:0000259" key="1">
    <source>
        <dbReference type="Pfam" id="PF01471"/>
    </source>
</evidence>
<reference evidence="2 3" key="2">
    <citation type="submission" date="2018-03" db="EMBL/GenBank/DDBJ databases">
        <title>The ancient ancestry and fast evolution of plastids.</title>
        <authorList>
            <person name="Moore K.R."/>
            <person name="Magnabosco C."/>
            <person name="Momper L."/>
            <person name="Gold D.A."/>
            <person name="Bosak T."/>
            <person name="Fournier G.P."/>
        </authorList>
    </citation>
    <scope>NUCLEOTIDE SEQUENCE [LARGE SCALE GENOMIC DNA]</scope>
    <source>
        <strain evidence="2 3">ULC18</strain>
    </source>
</reference>
<dbReference type="InterPro" id="IPR002477">
    <property type="entry name" value="Peptidoglycan-bd-like"/>
</dbReference>
<feature type="domain" description="Peptidoglycan binding-like" evidence="1">
    <location>
        <begin position="50"/>
        <end position="103"/>
    </location>
</feature>
<reference evidence="3" key="1">
    <citation type="submission" date="2018-02" db="EMBL/GenBank/DDBJ databases">
        <authorList>
            <person name="Moore K."/>
            <person name="Momper L."/>
        </authorList>
    </citation>
    <scope>NUCLEOTIDE SEQUENCE [LARGE SCALE GENOMIC DNA]</scope>
    <source>
        <strain evidence="3">ULC18</strain>
    </source>
</reference>
<dbReference type="PANTHER" id="PTHR41533:SF1">
    <property type="entry name" value="L,D-TRANSPEPTIDASE YCBB-RELATED"/>
    <property type="match status" value="1"/>
</dbReference>
<comment type="caution">
    <text evidence="2">The sequence shown here is derived from an EMBL/GenBank/DDBJ whole genome shotgun (WGS) entry which is preliminary data.</text>
</comment>
<protein>
    <submittedName>
        <fullName evidence="2">Peptidoglycan-binding protein</fullName>
    </submittedName>
</protein>
<dbReference type="Pfam" id="PF01471">
    <property type="entry name" value="PG_binding_1"/>
    <property type="match status" value="2"/>
</dbReference>
<evidence type="ECO:0000313" key="2">
    <source>
        <dbReference type="EMBL" id="PSB24201.1"/>
    </source>
</evidence>
<dbReference type="EMBL" id="PVWK01000151">
    <property type="protein sequence ID" value="PSB24201.1"/>
    <property type="molecule type" value="Genomic_DNA"/>
</dbReference>
<dbReference type="SUPFAM" id="SSF47090">
    <property type="entry name" value="PGBD-like"/>
    <property type="match status" value="2"/>
</dbReference>
<accession>A0A2T1DUU2</accession>
<proteinExistence type="predicted"/>
<dbReference type="InterPro" id="IPR036366">
    <property type="entry name" value="PGBDSf"/>
</dbReference>
<keyword evidence="3" id="KW-1185">Reference proteome</keyword>
<dbReference type="InterPro" id="IPR036365">
    <property type="entry name" value="PGBD-like_sf"/>
</dbReference>
<dbReference type="Gene3D" id="1.10.101.10">
    <property type="entry name" value="PGBD-like superfamily/PGBD"/>
    <property type="match status" value="2"/>
</dbReference>